<evidence type="ECO:0000313" key="1">
    <source>
        <dbReference type="EMBL" id="UOF92783.1"/>
    </source>
</evidence>
<protein>
    <recommendedName>
        <fullName evidence="3">Spore coat protein</fullName>
    </recommendedName>
</protein>
<proteinExistence type="predicted"/>
<dbReference type="EMBL" id="CP089291">
    <property type="protein sequence ID" value="UOF92783.1"/>
    <property type="molecule type" value="Genomic_DNA"/>
</dbReference>
<organism evidence="1 2">
    <name type="scientific">Fodinisporobacter ferrooxydans</name>
    <dbReference type="NCBI Taxonomy" id="2901836"/>
    <lineage>
        <taxon>Bacteria</taxon>
        <taxon>Bacillati</taxon>
        <taxon>Bacillota</taxon>
        <taxon>Bacilli</taxon>
        <taxon>Bacillales</taxon>
        <taxon>Alicyclobacillaceae</taxon>
        <taxon>Fodinisporobacter</taxon>
    </lineage>
</organism>
<accession>A0ABY4CQX6</accession>
<evidence type="ECO:0008006" key="3">
    <source>
        <dbReference type="Google" id="ProtNLM"/>
    </source>
</evidence>
<name>A0ABY4CQX6_9BACL</name>
<sequence>MYQPNQQQSYMQQQPVMMRPPRVITTKDAMYLKDQMSWLLLAMKKCKHFANECQDQRIAQLINQIGQMHERHYNMLLRNSQMNNAVMMQNVQQQQYEQQQKQQYVQQQQQYGQQMYPSHMQ</sequence>
<keyword evidence="2" id="KW-1185">Reference proteome</keyword>
<dbReference type="Proteomes" id="UP000830167">
    <property type="component" value="Chromosome"/>
</dbReference>
<evidence type="ECO:0000313" key="2">
    <source>
        <dbReference type="Proteomes" id="UP000830167"/>
    </source>
</evidence>
<gene>
    <name evidence="1" type="ORF">LSG31_05155</name>
</gene>
<reference evidence="1" key="1">
    <citation type="submission" date="2021-12" db="EMBL/GenBank/DDBJ databases">
        <title>Alicyclobacillaceae gen. nov., sp. nov., isolated from chalcocite enrichment system.</title>
        <authorList>
            <person name="Jiang Z."/>
        </authorList>
    </citation>
    <scope>NUCLEOTIDE SEQUENCE</scope>
    <source>
        <strain evidence="1">MYW30-H2</strain>
    </source>
</reference>